<dbReference type="PANTHER" id="PTHR30146:SF148">
    <property type="entry name" value="HTH-TYPE TRANSCRIPTIONAL REPRESSOR PURR-RELATED"/>
    <property type="match status" value="1"/>
</dbReference>
<keyword evidence="4" id="KW-0804">Transcription</keyword>
<dbReference type="InterPro" id="IPR028082">
    <property type="entry name" value="Peripla_BP_I"/>
</dbReference>
<reference evidence="6 7" key="1">
    <citation type="journal article" date="2019" name="Int. J. Syst. Evol. Microbiol.">
        <title>The Global Catalogue of Microorganisms (GCM) 10K type strain sequencing project: providing services to taxonomists for standard genome sequencing and annotation.</title>
        <authorList>
            <consortium name="The Broad Institute Genomics Platform"/>
            <consortium name="The Broad Institute Genome Sequencing Center for Infectious Disease"/>
            <person name="Wu L."/>
            <person name="Ma J."/>
        </authorList>
    </citation>
    <scope>NUCLEOTIDE SEQUENCE [LARGE SCALE GENOMIC DNA]</scope>
    <source>
        <strain evidence="6 7">JCM 15572</strain>
    </source>
</reference>
<evidence type="ECO:0000313" key="7">
    <source>
        <dbReference type="Proteomes" id="UP001501705"/>
    </source>
</evidence>
<dbReference type="CDD" id="cd06267">
    <property type="entry name" value="PBP1_LacI_sugar_binding-like"/>
    <property type="match status" value="1"/>
</dbReference>
<feature type="domain" description="HTH lacI-type" evidence="5">
    <location>
        <begin position="26"/>
        <end position="80"/>
    </location>
</feature>
<gene>
    <name evidence="6" type="ORF">GCM10009804_64750</name>
</gene>
<proteinExistence type="predicted"/>
<evidence type="ECO:0000313" key="6">
    <source>
        <dbReference type="EMBL" id="GAA1599190.1"/>
    </source>
</evidence>
<dbReference type="Pfam" id="PF13377">
    <property type="entry name" value="Peripla_BP_3"/>
    <property type="match status" value="1"/>
</dbReference>
<name>A0ABN2E7V7_9ACTN</name>
<dbReference type="InterPro" id="IPR046335">
    <property type="entry name" value="LacI/GalR-like_sensor"/>
</dbReference>
<protein>
    <submittedName>
        <fullName evidence="6">LacI family DNA-binding transcriptional regulator</fullName>
    </submittedName>
</protein>
<dbReference type="PROSITE" id="PS50932">
    <property type="entry name" value="HTH_LACI_2"/>
    <property type="match status" value="1"/>
</dbReference>
<sequence length="353" mass="38160">MRNNGNRLRYDARTYPYPTWGAALAVTLAEVAAACNVSTSTVSRALTDPEKVNAETRTRIERVARQLGYAPSRAGRSLVSGRTDTVGLVVPDIANPFFPPIIKSVQARARDKRYAVLIADTDEHVADELELARGLSRQVDGLILASPRTAPAELTRLAQQLPVVFVNREVEGAGSVVIDENEGLQEAVEHLVSLGHRRITYLSGPRRSWSNQQRRDALAAACTANDVELRELGPFEPQIQAGMRAADLLQSSEVAAAIAYDDLIALGVMSRLTERGMQVGHEISVIGIDDSPLSTVTHPMLTSIHVPAAELGSAAVDLLLDQLRDPDLPPQTVKLETRLVIRGSTGVAPTSFK</sequence>
<dbReference type="Gene3D" id="1.10.260.40">
    <property type="entry name" value="lambda repressor-like DNA-binding domains"/>
    <property type="match status" value="1"/>
</dbReference>
<keyword evidence="1" id="KW-0678">Repressor</keyword>
<keyword evidence="7" id="KW-1185">Reference proteome</keyword>
<dbReference type="PANTHER" id="PTHR30146">
    <property type="entry name" value="LACI-RELATED TRANSCRIPTIONAL REPRESSOR"/>
    <property type="match status" value="1"/>
</dbReference>
<dbReference type="InterPro" id="IPR010982">
    <property type="entry name" value="Lambda_DNA-bd_dom_sf"/>
</dbReference>
<dbReference type="Gene3D" id="3.40.50.2300">
    <property type="match status" value="2"/>
</dbReference>
<dbReference type="SUPFAM" id="SSF47413">
    <property type="entry name" value="lambda repressor-like DNA-binding domains"/>
    <property type="match status" value="1"/>
</dbReference>
<evidence type="ECO:0000256" key="4">
    <source>
        <dbReference type="ARBA" id="ARBA00023163"/>
    </source>
</evidence>
<evidence type="ECO:0000256" key="2">
    <source>
        <dbReference type="ARBA" id="ARBA00023015"/>
    </source>
</evidence>
<dbReference type="CDD" id="cd01392">
    <property type="entry name" value="HTH_LacI"/>
    <property type="match status" value="1"/>
</dbReference>
<dbReference type="Proteomes" id="UP001501705">
    <property type="component" value="Unassembled WGS sequence"/>
</dbReference>
<dbReference type="EMBL" id="BAAAPH010000027">
    <property type="protein sequence ID" value="GAA1599190.1"/>
    <property type="molecule type" value="Genomic_DNA"/>
</dbReference>
<dbReference type="Pfam" id="PF00356">
    <property type="entry name" value="LacI"/>
    <property type="match status" value="1"/>
</dbReference>
<dbReference type="GO" id="GO:0003677">
    <property type="term" value="F:DNA binding"/>
    <property type="evidence" value="ECO:0007669"/>
    <property type="project" value="UniProtKB-KW"/>
</dbReference>
<keyword evidence="3 6" id="KW-0238">DNA-binding</keyword>
<evidence type="ECO:0000259" key="5">
    <source>
        <dbReference type="PROSITE" id="PS50932"/>
    </source>
</evidence>
<dbReference type="SUPFAM" id="SSF53822">
    <property type="entry name" value="Periplasmic binding protein-like I"/>
    <property type="match status" value="1"/>
</dbReference>
<dbReference type="InterPro" id="IPR000843">
    <property type="entry name" value="HTH_LacI"/>
</dbReference>
<dbReference type="SMART" id="SM00354">
    <property type="entry name" value="HTH_LACI"/>
    <property type="match status" value="1"/>
</dbReference>
<accession>A0ABN2E7V7</accession>
<keyword evidence="2" id="KW-0805">Transcription regulation</keyword>
<evidence type="ECO:0000256" key="1">
    <source>
        <dbReference type="ARBA" id="ARBA00022491"/>
    </source>
</evidence>
<organism evidence="6 7">
    <name type="scientific">Kribbella hippodromi</name>
    <dbReference type="NCBI Taxonomy" id="434347"/>
    <lineage>
        <taxon>Bacteria</taxon>
        <taxon>Bacillati</taxon>
        <taxon>Actinomycetota</taxon>
        <taxon>Actinomycetes</taxon>
        <taxon>Propionibacteriales</taxon>
        <taxon>Kribbellaceae</taxon>
        <taxon>Kribbella</taxon>
    </lineage>
</organism>
<comment type="caution">
    <text evidence="6">The sequence shown here is derived from an EMBL/GenBank/DDBJ whole genome shotgun (WGS) entry which is preliminary data.</text>
</comment>
<evidence type="ECO:0000256" key="3">
    <source>
        <dbReference type="ARBA" id="ARBA00023125"/>
    </source>
</evidence>